<reference evidence="1 2" key="1">
    <citation type="submission" date="2018-06" db="EMBL/GenBank/DDBJ databases">
        <title>Genomic Encyclopedia of Type Strains, Phase III (KMG-III): the genomes of soil and plant-associated and newly described type strains.</title>
        <authorList>
            <person name="Whitman W."/>
        </authorList>
    </citation>
    <scope>NUCLEOTIDE SEQUENCE [LARGE SCALE GENOMIC DNA]</scope>
    <source>
        <strain evidence="1 2">CGMCC 4.7090</strain>
    </source>
</reference>
<dbReference type="InterPro" id="IPR046301">
    <property type="entry name" value="DUF6416"/>
</dbReference>
<comment type="caution">
    <text evidence="1">The sequence shown here is derived from an EMBL/GenBank/DDBJ whole genome shotgun (WGS) entry which is preliminary data.</text>
</comment>
<keyword evidence="2" id="KW-1185">Reference proteome</keyword>
<protein>
    <submittedName>
        <fullName evidence="1">Uncharacterized protein</fullName>
    </submittedName>
</protein>
<dbReference type="Proteomes" id="UP000249341">
    <property type="component" value="Unassembled WGS sequence"/>
</dbReference>
<gene>
    <name evidence="1" type="ORF">B0I29_12053</name>
</gene>
<sequence length="145" mass="15958">MSEFMDVTVSVPKDRLPEFYVMFGQWMAGPPEAAAGQLEAATPAEAWSSSDEDLATKVWNKFSPRATAVFSTLIDAPNKKISADELASMHDVPNGRYGVAGVLAWPSRHCLAVGRKVCWRWETAGESAVYWMDDTLATLFKQARG</sequence>
<name>A0A327Z1I9_9ACTN</name>
<evidence type="ECO:0000313" key="2">
    <source>
        <dbReference type="Proteomes" id="UP000249341"/>
    </source>
</evidence>
<dbReference type="AlphaFoldDB" id="A0A327Z1I9"/>
<dbReference type="Pfam" id="PF19980">
    <property type="entry name" value="DUF6416"/>
    <property type="match status" value="1"/>
</dbReference>
<dbReference type="RefSeq" id="WP_245972986.1">
    <property type="nucleotide sequence ID" value="NZ_JACHWI010000002.1"/>
</dbReference>
<dbReference type="EMBL" id="QLMJ01000020">
    <property type="protein sequence ID" value="RAK28285.1"/>
    <property type="molecule type" value="Genomic_DNA"/>
</dbReference>
<organism evidence="1 2">
    <name type="scientific">Actinoplanes lutulentus</name>
    <dbReference type="NCBI Taxonomy" id="1287878"/>
    <lineage>
        <taxon>Bacteria</taxon>
        <taxon>Bacillati</taxon>
        <taxon>Actinomycetota</taxon>
        <taxon>Actinomycetes</taxon>
        <taxon>Micromonosporales</taxon>
        <taxon>Micromonosporaceae</taxon>
        <taxon>Actinoplanes</taxon>
    </lineage>
</organism>
<evidence type="ECO:0000313" key="1">
    <source>
        <dbReference type="EMBL" id="RAK28285.1"/>
    </source>
</evidence>
<accession>A0A327Z1I9</accession>
<proteinExistence type="predicted"/>